<dbReference type="GO" id="GO:0045654">
    <property type="term" value="P:positive regulation of megakaryocyte differentiation"/>
    <property type="evidence" value="ECO:0007669"/>
    <property type="project" value="UniProtKB-ARBA"/>
</dbReference>
<evidence type="ECO:0000313" key="4">
    <source>
        <dbReference type="EMBL" id="GFR84748.1"/>
    </source>
</evidence>
<organism evidence="4 5">
    <name type="scientific">Elysia marginata</name>
    <dbReference type="NCBI Taxonomy" id="1093978"/>
    <lineage>
        <taxon>Eukaryota</taxon>
        <taxon>Metazoa</taxon>
        <taxon>Spiralia</taxon>
        <taxon>Lophotrochozoa</taxon>
        <taxon>Mollusca</taxon>
        <taxon>Gastropoda</taxon>
        <taxon>Heterobranchia</taxon>
        <taxon>Euthyneura</taxon>
        <taxon>Panpulmonata</taxon>
        <taxon>Sacoglossa</taxon>
        <taxon>Placobranchoidea</taxon>
        <taxon>Plakobranchidae</taxon>
        <taxon>Elysia</taxon>
    </lineage>
</organism>
<dbReference type="Pfam" id="PF06201">
    <property type="entry name" value="PITH"/>
    <property type="match status" value="1"/>
</dbReference>
<dbReference type="Proteomes" id="UP000762676">
    <property type="component" value="Unassembled WGS sequence"/>
</dbReference>
<reference evidence="4 5" key="1">
    <citation type="journal article" date="2021" name="Elife">
        <title>Chloroplast acquisition without the gene transfer in kleptoplastic sea slugs, Plakobranchus ocellatus.</title>
        <authorList>
            <person name="Maeda T."/>
            <person name="Takahashi S."/>
            <person name="Yoshida T."/>
            <person name="Shimamura S."/>
            <person name="Takaki Y."/>
            <person name="Nagai Y."/>
            <person name="Toyoda A."/>
            <person name="Suzuki Y."/>
            <person name="Arimoto A."/>
            <person name="Ishii H."/>
            <person name="Satoh N."/>
            <person name="Nishiyama T."/>
            <person name="Hasebe M."/>
            <person name="Maruyama T."/>
            <person name="Minagawa J."/>
            <person name="Obokata J."/>
            <person name="Shigenobu S."/>
        </authorList>
    </citation>
    <scope>NUCLEOTIDE SEQUENCE [LARGE SCALE GENOMIC DNA]</scope>
</reference>
<evidence type="ECO:0000256" key="2">
    <source>
        <dbReference type="SAM" id="MobiDB-lite"/>
    </source>
</evidence>
<feature type="region of interest" description="Disordered" evidence="2">
    <location>
        <begin position="1"/>
        <end position="47"/>
    </location>
</feature>
<dbReference type="SUPFAM" id="SSF49785">
    <property type="entry name" value="Galactose-binding domain-like"/>
    <property type="match status" value="1"/>
</dbReference>
<dbReference type="GO" id="GO:0060255">
    <property type="term" value="P:regulation of macromolecule metabolic process"/>
    <property type="evidence" value="ECO:0007669"/>
    <property type="project" value="UniProtKB-ARBA"/>
</dbReference>
<evidence type="ECO:0000313" key="5">
    <source>
        <dbReference type="Proteomes" id="UP000762676"/>
    </source>
</evidence>
<dbReference type="AlphaFoldDB" id="A0AAV4GGX7"/>
<sequence length="238" mass="26310">MSDHGHSHGGGHGHSHDGGHGHTHSHGGGTGGGGHGHSHGPSDASDAENIRGQEFNLHLRIDMDSFTCLNEEEEGSGKTVFRSYEDRLDRTKFVVSDVDEELLFNIPFTGVVKLKGLLIIGGERETHPNKMRLFKNRPNMDFEDAGAAPDQEIDVHVDQEGFIEYKPIVARFNDVSHLSIHFPSNHGNSEKTEIYYIGLKGEYAEARRHEVTITAYEARANPADHKTNALNQVNQMIS</sequence>
<dbReference type="InterPro" id="IPR008979">
    <property type="entry name" value="Galactose-bd-like_sf"/>
</dbReference>
<comment type="similarity">
    <text evidence="1">Belongs to the PITHD1 family.</text>
</comment>
<dbReference type="GO" id="GO:0080090">
    <property type="term" value="P:regulation of primary metabolic process"/>
    <property type="evidence" value="ECO:0007669"/>
    <property type="project" value="UniProtKB-ARBA"/>
</dbReference>
<evidence type="ECO:0000256" key="1">
    <source>
        <dbReference type="ARBA" id="ARBA00025788"/>
    </source>
</evidence>
<dbReference type="Gene3D" id="2.60.120.470">
    <property type="entry name" value="PITH domain"/>
    <property type="match status" value="1"/>
</dbReference>
<dbReference type="EMBL" id="BMAT01004967">
    <property type="protein sequence ID" value="GFR84748.1"/>
    <property type="molecule type" value="Genomic_DNA"/>
</dbReference>
<accession>A0AAV4GGX7</accession>
<dbReference type="PANTHER" id="PTHR12175">
    <property type="entry name" value="AD039 HT014 THIOREDOXIN FAMILY TRP26"/>
    <property type="match status" value="1"/>
</dbReference>
<protein>
    <submittedName>
        <fullName evidence="4">PITH domain-containing protein 1</fullName>
    </submittedName>
</protein>
<name>A0AAV4GGX7_9GAST</name>
<dbReference type="InterPro" id="IPR045099">
    <property type="entry name" value="PITH1-like"/>
</dbReference>
<evidence type="ECO:0000259" key="3">
    <source>
        <dbReference type="PROSITE" id="PS51532"/>
    </source>
</evidence>
<dbReference type="PANTHER" id="PTHR12175:SF1">
    <property type="entry name" value="PITH DOMAIN-CONTAINING PROTEIN 1"/>
    <property type="match status" value="1"/>
</dbReference>
<dbReference type="GO" id="GO:0005737">
    <property type="term" value="C:cytoplasm"/>
    <property type="evidence" value="ECO:0007669"/>
    <property type="project" value="UniProtKB-ARBA"/>
</dbReference>
<feature type="compositionally biased region" description="Gly residues" evidence="2">
    <location>
        <begin position="26"/>
        <end position="35"/>
    </location>
</feature>
<proteinExistence type="inferred from homology"/>
<feature type="domain" description="PITH" evidence="3">
    <location>
        <begin position="46"/>
        <end position="219"/>
    </location>
</feature>
<dbReference type="InterPro" id="IPR010400">
    <property type="entry name" value="PITH_dom"/>
</dbReference>
<gene>
    <name evidence="4" type="ORF">ElyMa_002425000</name>
</gene>
<comment type="caution">
    <text evidence="4">The sequence shown here is derived from an EMBL/GenBank/DDBJ whole genome shotgun (WGS) entry which is preliminary data.</text>
</comment>
<keyword evidence="5" id="KW-1185">Reference proteome</keyword>
<dbReference type="InterPro" id="IPR037047">
    <property type="entry name" value="PITH_dom_sf"/>
</dbReference>
<dbReference type="GO" id="GO:0005634">
    <property type="term" value="C:nucleus"/>
    <property type="evidence" value="ECO:0007669"/>
    <property type="project" value="TreeGrafter"/>
</dbReference>
<dbReference type="PROSITE" id="PS51532">
    <property type="entry name" value="PITH"/>
    <property type="match status" value="1"/>
</dbReference>
<dbReference type="FunFam" id="2.60.120.470:FF:000002">
    <property type="entry name" value="PITH domain-containing protein 1"/>
    <property type="match status" value="1"/>
</dbReference>